<evidence type="ECO:0000256" key="5">
    <source>
        <dbReference type="ARBA" id="ARBA00023002"/>
    </source>
</evidence>
<evidence type="ECO:0000256" key="2">
    <source>
        <dbReference type="ARBA" id="ARBA00010617"/>
    </source>
</evidence>
<evidence type="ECO:0000256" key="6">
    <source>
        <dbReference type="ARBA" id="ARBA00023004"/>
    </source>
</evidence>
<evidence type="ECO:0000256" key="4">
    <source>
        <dbReference type="ARBA" id="ARBA00022723"/>
    </source>
</evidence>
<dbReference type="Gene3D" id="1.10.630.10">
    <property type="entry name" value="Cytochrome P450"/>
    <property type="match status" value="1"/>
</dbReference>
<dbReference type="InterPro" id="IPR002397">
    <property type="entry name" value="Cyt_P450_B"/>
</dbReference>
<dbReference type="InterPro" id="IPR036396">
    <property type="entry name" value="Cyt_P450_sf"/>
</dbReference>
<dbReference type="EC" id="1.14.-.-" evidence="9"/>
<keyword evidence="3 8" id="KW-0349">Heme</keyword>
<dbReference type="EMBL" id="WEGI01000011">
    <property type="protein sequence ID" value="MQY29391.1"/>
    <property type="molecule type" value="Genomic_DNA"/>
</dbReference>
<keyword evidence="10" id="KW-1185">Reference proteome</keyword>
<dbReference type="AlphaFoldDB" id="A0A7K0DUF9"/>
<dbReference type="InterPro" id="IPR017972">
    <property type="entry name" value="Cyt_P450_CS"/>
</dbReference>
<evidence type="ECO:0000256" key="7">
    <source>
        <dbReference type="ARBA" id="ARBA00023033"/>
    </source>
</evidence>
<dbReference type="PRINTS" id="PR00359">
    <property type="entry name" value="BP450"/>
</dbReference>
<keyword evidence="6 8" id="KW-0408">Iron</keyword>
<dbReference type="GO" id="GO:0020037">
    <property type="term" value="F:heme binding"/>
    <property type="evidence" value="ECO:0007669"/>
    <property type="project" value="InterPro"/>
</dbReference>
<dbReference type="Proteomes" id="UP000431401">
    <property type="component" value="Unassembled WGS sequence"/>
</dbReference>
<organism evidence="9 10">
    <name type="scientific">Nocardia aurantia</name>
    <dbReference type="NCBI Taxonomy" id="2585199"/>
    <lineage>
        <taxon>Bacteria</taxon>
        <taxon>Bacillati</taxon>
        <taxon>Actinomycetota</taxon>
        <taxon>Actinomycetes</taxon>
        <taxon>Mycobacteriales</taxon>
        <taxon>Nocardiaceae</taxon>
        <taxon>Nocardia</taxon>
    </lineage>
</organism>
<proteinExistence type="inferred from homology"/>
<accession>A0A7K0DUF9</accession>
<dbReference type="GO" id="GO:0016705">
    <property type="term" value="F:oxidoreductase activity, acting on paired donors, with incorporation or reduction of molecular oxygen"/>
    <property type="evidence" value="ECO:0007669"/>
    <property type="project" value="InterPro"/>
</dbReference>
<keyword evidence="4 8" id="KW-0479">Metal-binding</keyword>
<dbReference type="InterPro" id="IPR001128">
    <property type="entry name" value="Cyt_P450"/>
</dbReference>
<evidence type="ECO:0000313" key="9">
    <source>
        <dbReference type="EMBL" id="MQY29391.1"/>
    </source>
</evidence>
<name>A0A7K0DUF9_9NOCA</name>
<dbReference type="SUPFAM" id="SSF48264">
    <property type="entry name" value="Cytochrome P450"/>
    <property type="match status" value="1"/>
</dbReference>
<evidence type="ECO:0000256" key="3">
    <source>
        <dbReference type="ARBA" id="ARBA00022617"/>
    </source>
</evidence>
<gene>
    <name evidence="9" type="ORF">NRB56_49810</name>
</gene>
<dbReference type="PROSITE" id="PS00086">
    <property type="entry name" value="CYTOCHROME_P450"/>
    <property type="match status" value="1"/>
</dbReference>
<dbReference type="PANTHER" id="PTHR46696:SF1">
    <property type="entry name" value="CYTOCHROME P450 YJIB-RELATED"/>
    <property type="match status" value="1"/>
</dbReference>
<comment type="similarity">
    <text evidence="2 8">Belongs to the cytochrome P450 family.</text>
</comment>
<dbReference type="GO" id="GO:0005506">
    <property type="term" value="F:iron ion binding"/>
    <property type="evidence" value="ECO:0007669"/>
    <property type="project" value="InterPro"/>
</dbReference>
<keyword evidence="7 8" id="KW-0503">Monooxygenase</keyword>
<comment type="caution">
    <text evidence="9">The sequence shown here is derived from an EMBL/GenBank/DDBJ whole genome shotgun (WGS) entry which is preliminary data.</text>
</comment>
<evidence type="ECO:0000256" key="1">
    <source>
        <dbReference type="ARBA" id="ARBA00001971"/>
    </source>
</evidence>
<dbReference type="FunFam" id="1.10.630.10:FF:000018">
    <property type="entry name" value="Cytochrome P450 monooxygenase"/>
    <property type="match status" value="1"/>
</dbReference>
<comment type="cofactor">
    <cofactor evidence="1">
        <name>heme</name>
        <dbReference type="ChEBI" id="CHEBI:30413"/>
    </cofactor>
</comment>
<dbReference type="PANTHER" id="PTHR46696">
    <property type="entry name" value="P450, PUTATIVE (EUROFUNG)-RELATED"/>
    <property type="match status" value="1"/>
</dbReference>
<reference evidence="9 10" key="1">
    <citation type="submission" date="2019-10" db="EMBL/GenBank/DDBJ databases">
        <title>Nocardia macrotermitis sp. nov. and Nocardia aurantia sp. nov., isolated from the gut of fungus growing-termite Macrotermes natalensis.</title>
        <authorList>
            <person name="Benndorf R."/>
            <person name="Schwitalla J."/>
            <person name="Martin K."/>
            <person name="De Beer W."/>
            <person name="Kaster A.-K."/>
            <person name="Vollmers J."/>
            <person name="Poulsen M."/>
            <person name="Beemelmanns C."/>
        </authorList>
    </citation>
    <scope>NUCLEOTIDE SEQUENCE [LARGE SCALE GENOMIC DNA]</scope>
    <source>
        <strain evidence="9 10">RB56</strain>
    </source>
</reference>
<evidence type="ECO:0000256" key="8">
    <source>
        <dbReference type="RuleBase" id="RU000461"/>
    </source>
</evidence>
<keyword evidence="5 8" id="KW-0560">Oxidoreductase</keyword>
<protein>
    <submittedName>
        <fullName evidence="9">Cytochrome P450 107B1</fullName>
        <ecNumber evidence="9">1.14.-.-</ecNumber>
    </submittedName>
</protein>
<dbReference type="Pfam" id="PF00067">
    <property type="entry name" value="p450"/>
    <property type="match status" value="1"/>
</dbReference>
<dbReference type="GO" id="GO:0004497">
    <property type="term" value="F:monooxygenase activity"/>
    <property type="evidence" value="ECO:0007669"/>
    <property type="project" value="UniProtKB-KW"/>
</dbReference>
<sequence>MIETLGDDFFTEPQAYYRRWRERGPVRHVRFPDGIPRWIIVGYPEGRAALSDPRLRKDATELIEVFRRKRPDQHVDFRESMLTAHMLNADPPDHTRLRKLVSKAFAPRQVAALRPRIEQITAELLDRFDGRDRVDLLEEFAIPLPVTVICEVLGVGLGDRDSFRAWTATLLGIGGRSPDTTDAAEQMTRYMRNLVQHKLSHPADDLLSTILEPGEDGDRLTEAESVAMAFLLLVAGHETTVNLIGNGVLALLRDETRWAALCADPARIPVAVEEFLRFDGPVNVSTLRFTTEPVAIGGTEIPAGELVQVALSGANRDPAQFPAGDDLDLEGDATGHLAFGHGIHYCVGAPLARLEAVVAFDALLRRFPRLRLATDRTALRYYRSTLIRGLTELPVLLGN</sequence>
<evidence type="ECO:0000313" key="10">
    <source>
        <dbReference type="Proteomes" id="UP000431401"/>
    </source>
</evidence>
<dbReference type="CDD" id="cd11029">
    <property type="entry name" value="CYP107-like"/>
    <property type="match status" value="1"/>
</dbReference>